<dbReference type="InterPro" id="IPR031649">
    <property type="entry name" value="GPHH_dom"/>
</dbReference>
<gene>
    <name evidence="20" type="ORF">ACEWY4_003895</name>
</gene>
<reference evidence="20 21" key="1">
    <citation type="submission" date="2024-09" db="EMBL/GenBank/DDBJ databases">
        <title>A chromosome-level genome assembly of Gray's grenadier anchovy, Coilia grayii.</title>
        <authorList>
            <person name="Fu Z."/>
        </authorList>
    </citation>
    <scope>NUCLEOTIDE SEQUENCE [LARGE SCALE GENOMIC DNA]</scope>
    <source>
        <strain evidence="20">G4</strain>
        <tissue evidence="20">Muscle</tissue>
    </source>
</reference>
<feature type="transmembrane region" description="Helical" evidence="18">
    <location>
        <begin position="581"/>
        <end position="605"/>
    </location>
</feature>
<dbReference type="InterPro" id="IPR027359">
    <property type="entry name" value="Volt_channel_dom_sf"/>
</dbReference>
<evidence type="ECO:0000256" key="18">
    <source>
        <dbReference type="SAM" id="Phobius"/>
    </source>
</evidence>
<feature type="compositionally biased region" description="Basic and acidic residues" evidence="17">
    <location>
        <begin position="1016"/>
        <end position="1032"/>
    </location>
</feature>
<evidence type="ECO:0000256" key="17">
    <source>
        <dbReference type="SAM" id="MobiDB-lite"/>
    </source>
</evidence>
<feature type="region of interest" description="Disordered" evidence="17">
    <location>
        <begin position="969"/>
        <end position="1079"/>
    </location>
</feature>
<dbReference type="FunFam" id="1.20.120.350:FF:000011">
    <property type="entry name" value="Voltage-dependent N-type calcium channel subunit alpha"/>
    <property type="match status" value="1"/>
</dbReference>
<dbReference type="Gene3D" id="1.10.238.10">
    <property type="entry name" value="EF-hand"/>
    <property type="match status" value="1"/>
</dbReference>
<dbReference type="PANTHER" id="PTHR45628">
    <property type="entry name" value="VOLTAGE-DEPENDENT CALCIUM CHANNEL TYPE A SUBUNIT ALPHA-1"/>
    <property type="match status" value="1"/>
</dbReference>
<dbReference type="EMBL" id="JBHFQA010000004">
    <property type="protein sequence ID" value="KAL2099501.1"/>
    <property type="molecule type" value="Genomic_DNA"/>
</dbReference>
<name>A0ABD1KKK4_9TELE</name>
<dbReference type="FunFam" id="1.10.287.70:FF:000023">
    <property type="entry name" value="Voltage-dependent R-type calcium channel subunit alpha"/>
    <property type="match status" value="1"/>
</dbReference>
<feature type="domain" description="Voltage-dependent calcium channel alpha-1 subunit IQ" evidence="19">
    <location>
        <begin position="742"/>
        <end position="776"/>
    </location>
</feature>
<comment type="catalytic activity">
    <reaction evidence="16">
        <text>Ca(2+)(in) = Ca(2+)(out)</text>
        <dbReference type="Rhea" id="RHEA:29671"/>
        <dbReference type="ChEBI" id="CHEBI:29108"/>
    </reaction>
</comment>
<feature type="region of interest" description="Disordered" evidence="17">
    <location>
        <begin position="812"/>
        <end position="931"/>
    </location>
</feature>
<evidence type="ECO:0000256" key="8">
    <source>
        <dbReference type="ARBA" id="ARBA00022837"/>
    </source>
</evidence>
<evidence type="ECO:0000256" key="10">
    <source>
        <dbReference type="ARBA" id="ARBA00022989"/>
    </source>
</evidence>
<feature type="compositionally biased region" description="Polar residues" evidence="17">
    <location>
        <begin position="1124"/>
        <end position="1134"/>
    </location>
</feature>
<evidence type="ECO:0000256" key="1">
    <source>
        <dbReference type="ARBA" id="ARBA00004141"/>
    </source>
</evidence>
<evidence type="ECO:0000256" key="13">
    <source>
        <dbReference type="ARBA" id="ARBA00023157"/>
    </source>
</evidence>
<feature type="compositionally biased region" description="Polar residues" evidence="17">
    <location>
        <begin position="1205"/>
        <end position="1220"/>
    </location>
</feature>
<dbReference type="AlphaFoldDB" id="A0ABD1KKK4"/>
<evidence type="ECO:0000256" key="6">
    <source>
        <dbReference type="ARBA" id="ARBA00022692"/>
    </source>
</evidence>
<feature type="region of interest" description="Disordered" evidence="17">
    <location>
        <begin position="1205"/>
        <end position="1274"/>
    </location>
</feature>
<dbReference type="InterPro" id="IPR014873">
    <property type="entry name" value="VDCC_a1su_IQ"/>
</dbReference>
<evidence type="ECO:0000256" key="15">
    <source>
        <dbReference type="ARBA" id="ARBA00023303"/>
    </source>
</evidence>
<comment type="caution">
    <text evidence="20">The sequence shown here is derived from an EMBL/GenBank/DDBJ whole genome shotgun (WGS) entry which is preliminary data.</text>
</comment>
<feature type="transmembrane region" description="Helical" evidence="18">
    <location>
        <begin position="177"/>
        <end position="199"/>
    </location>
</feature>
<keyword evidence="11" id="KW-0406">Ion transport</keyword>
<evidence type="ECO:0000256" key="3">
    <source>
        <dbReference type="ARBA" id="ARBA00022553"/>
    </source>
</evidence>
<evidence type="ECO:0000256" key="4">
    <source>
        <dbReference type="ARBA" id="ARBA00022568"/>
    </source>
</evidence>
<keyword evidence="8" id="KW-0106">Calcium</keyword>
<evidence type="ECO:0000256" key="11">
    <source>
        <dbReference type="ARBA" id="ARBA00023065"/>
    </source>
</evidence>
<keyword evidence="7" id="KW-0677">Repeat</keyword>
<evidence type="ECO:0000313" key="20">
    <source>
        <dbReference type="EMBL" id="KAL2099501.1"/>
    </source>
</evidence>
<dbReference type="Gene3D" id="1.10.287.70">
    <property type="match status" value="2"/>
</dbReference>
<feature type="transmembrane region" description="Helical" evidence="18">
    <location>
        <begin position="116"/>
        <end position="135"/>
    </location>
</feature>
<feature type="transmembrane region" description="Helical" evidence="18">
    <location>
        <begin position="493"/>
        <end position="511"/>
    </location>
</feature>
<feature type="compositionally biased region" description="Polar residues" evidence="17">
    <location>
        <begin position="864"/>
        <end position="883"/>
    </location>
</feature>
<feature type="transmembrane region" description="Helical" evidence="18">
    <location>
        <begin position="289"/>
        <end position="314"/>
    </location>
</feature>
<dbReference type="GO" id="GO:0005245">
    <property type="term" value="F:voltage-gated calcium channel activity"/>
    <property type="evidence" value="ECO:0007669"/>
    <property type="project" value="UniProtKB-ARBA"/>
</dbReference>
<dbReference type="GO" id="GO:0034702">
    <property type="term" value="C:monoatomic ion channel complex"/>
    <property type="evidence" value="ECO:0007669"/>
    <property type="project" value="UniProtKB-KW"/>
</dbReference>
<keyword evidence="5" id="KW-0107">Calcium channel</keyword>
<dbReference type="Proteomes" id="UP001591681">
    <property type="component" value="Unassembled WGS sequence"/>
</dbReference>
<dbReference type="Pfam" id="PF16905">
    <property type="entry name" value="GPHH"/>
    <property type="match status" value="1"/>
</dbReference>
<dbReference type="SUPFAM" id="SSF81324">
    <property type="entry name" value="Voltage-gated potassium channels"/>
    <property type="match status" value="2"/>
</dbReference>
<keyword evidence="4" id="KW-0109">Calcium transport</keyword>
<feature type="transmembrane region" description="Helical" evidence="18">
    <location>
        <begin position="84"/>
        <end position="104"/>
    </location>
</feature>
<feature type="compositionally biased region" description="Low complexity" evidence="17">
    <location>
        <begin position="1135"/>
        <end position="1154"/>
    </location>
</feature>
<sequence length="1274" mass="143771">MKRPQFVTRPRKLLTSPGFCGAGASFTTATFFGVRRLCHYVVNLRYFEMCILLVITMSSIALAAEDPVQTNAPRNNVLKYLDYVFTGVFTFEMVIKMIDLGLLLHPGSYFRDLWNILDFIVVSGALVAFACSGTKGKDINTIKSLRVLRVLRPLKTIKRLPKLKAVFDCVVNSLKNVLNILIVYILFMFIFAVIAVQLFKGKFFYCTDESKTQQNDCRGKFLEYDRDKVEAKDREWKKYDFHYDNVLWAFLTLFTVSTGEGWPQVLKHSVDATDEDQGPSPGFRMEMSIFYVVYFVVFPFFFVNIFVALIIITFQEQGDKAMSHCSLEKNERACIDFAINAKPLTRYMPQDKQSYQYKLWKFVVSTPFEYSIMTLIALNTIVLMMKFHGAPLLYEEMLKYLNIIFTALFTLECIIKMIAFGPLNYLKEAWNVFDLITVLGSITDILVTEIRDQDKMINLSFLRLFRAARLIKLLRQGYTIRILLWTFVQSFKALPYVCLLIAMLFFIYAIIGMQVFGNIKLNDESAINLHNNFQTFFQALILLFRSATGEEWHEIMQQCLSGKECDPHSNHTGKECGSDFAYFYFVSFIFLCSFLMLNLFVAVIMDNFEYLTRDASILGPHHLDEFIRVWAEYDPAACGRMTFRDMYEVLRHMSPPLGLGKKCPPRIAYKRMVRMNMPIAEDNTVHFTSTLMALIRTALEIKLASGVLAQRLCDADLMREINRVWPSLPAKTVDLLVAPPKPNELTVGKVYAALMIFDYYKQNRAKKLQQLQQQQQPGVGVPGKTGALFRPMLPLTQTEEQEPLVISAKALPAVQPDSLPQRETPPTNSLTNGEAAQTQSSAMKKSPSGEMSQEHQQRSRKSVQRGQSDDTQTSSKPQESGTELSDAEYASDMERFSILEGPGRASSMPRLNAEYQQRSHPRHTTGPYLPPIVDTSPLTMRRSASTLAPQRTQEVNLREYGLQRSFQVQGPDRAQHHHHHHHHCHKRRERDKKHKSPERASPDQTTTARDMIAEVTGEHVSRDRARDQDRGRSHERKHHSASGEPKTRYYSCERYGSRERGHAHSAGPSRSTSPGEQHETLRLKQAVITTRGSPVILASSGNRNRRQLPQTPLTPRPAVAYKTAHSSPITMPPTSAQRSVAAASSSGSGRLPRGLSEHNSLLADCASPSPLPVTRIGSVPSLAAEPRQPLPEDRDYFQDALSTHRSMGRSTAQTLPSSATPAGAGARTSSSALAQSGRGGVPNGYHFTLGMSSEASSAARGTGGYQDTEKEDWC</sequence>
<feature type="compositionally biased region" description="Polar residues" evidence="17">
    <location>
        <begin position="824"/>
        <end position="843"/>
    </location>
</feature>
<dbReference type="PANTHER" id="PTHR45628:SF6">
    <property type="entry name" value="VOLTAGE-DEPENDENT N-TYPE CALCIUM CHANNEL SUBUNIT ALPHA-1B"/>
    <property type="match status" value="1"/>
</dbReference>
<evidence type="ECO:0000256" key="9">
    <source>
        <dbReference type="ARBA" id="ARBA00022882"/>
    </source>
</evidence>
<keyword evidence="6 18" id="KW-0812">Transmembrane</keyword>
<evidence type="ECO:0000259" key="19">
    <source>
        <dbReference type="SMART" id="SM01062"/>
    </source>
</evidence>
<keyword evidence="15" id="KW-0407">Ion channel</keyword>
<comment type="subcellular location">
    <subcellularLocation>
        <location evidence="1">Membrane</location>
        <topology evidence="1">Multi-pass membrane protein</topology>
    </subcellularLocation>
</comment>
<feature type="transmembrane region" description="Helical" evidence="18">
    <location>
        <begin position="370"/>
        <end position="388"/>
    </location>
</feature>
<keyword evidence="2" id="KW-0813">Transport</keyword>
<dbReference type="SMART" id="SM01062">
    <property type="entry name" value="Ca_chan_IQ"/>
    <property type="match status" value="1"/>
</dbReference>
<keyword evidence="9" id="KW-0851">Voltage-gated channel</keyword>
<keyword evidence="10 18" id="KW-1133">Transmembrane helix</keyword>
<protein>
    <recommendedName>
        <fullName evidence="19">Voltage-dependent calcium channel alpha-1 subunit IQ domain-containing protein</fullName>
    </recommendedName>
</protein>
<dbReference type="Gene3D" id="1.20.120.350">
    <property type="entry name" value="Voltage-gated potassium channels. Chain C"/>
    <property type="match status" value="2"/>
</dbReference>
<evidence type="ECO:0000256" key="16">
    <source>
        <dbReference type="ARBA" id="ARBA00036634"/>
    </source>
</evidence>
<dbReference type="Pfam" id="PF08763">
    <property type="entry name" value="Ca_chan_IQ"/>
    <property type="match status" value="1"/>
</dbReference>
<dbReference type="InterPro" id="IPR005821">
    <property type="entry name" value="Ion_trans_dom"/>
</dbReference>
<keyword evidence="21" id="KW-1185">Reference proteome</keyword>
<feature type="region of interest" description="Disordered" evidence="17">
    <location>
        <begin position="1124"/>
        <end position="1156"/>
    </location>
</feature>
<keyword evidence="3" id="KW-0597">Phosphoprotein</keyword>
<feature type="compositionally biased region" description="Basic residues" evidence="17">
    <location>
        <begin position="975"/>
        <end position="996"/>
    </location>
</feature>
<organism evidence="20 21">
    <name type="scientific">Coilia grayii</name>
    <name type="common">Gray's grenadier anchovy</name>
    <dbReference type="NCBI Taxonomy" id="363190"/>
    <lineage>
        <taxon>Eukaryota</taxon>
        <taxon>Metazoa</taxon>
        <taxon>Chordata</taxon>
        <taxon>Craniata</taxon>
        <taxon>Vertebrata</taxon>
        <taxon>Euteleostomi</taxon>
        <taxon>Actinopterygii</taxon>
        <taxon>Neopterygii</taxon>
        <taxon>Teleostei</taxon>
        <taxon>Clupei</taxon>
        <taxon>Clupeiformes</taxon>
        <taxon>Clupeoidei</taxon>
        <taxon>Engraulidae</taxon>
        <taxon>Coilinae</taxon>
        <taxon>Coilia</taxon>
    </lineage>
</organism>
<dbReference type="InterPro" id="IPR050599">
    <property type="entry name" value="VDCC_alpha-1_subunit"/>
</dbReference>
<proteinExistence type="predicted"/>
<evidence type="ECO:0000256" key="2">
    <source>
        <dbReference type="ARBA" id="ARBA00022448"/>
    </source>
</evidence>
<evidence type="ECO:0000256" key="7">
    <source>
        <dbReference type="ARBA" id="ARBA00022737"/>
    </source>
</evidence>
<keyword evidence="12 18" id="KW-0472">Membrane</keyword>
<dbReference type="FunFam" id="1.10.238.10:FF:000063">
    <property type="entry name" value="Voltage-dependent N-type calcium channel subunit alpha"/>
    <property type="match status" value="1"/>
</dbReference>
<feature type="transmembrane region" description="Helical" evidence="18">
    <location>
        <begin position="13"/>
        <end position="34"/>
    </location>
</feature>
<feature type="transmembrane region" description="Helical" evidence="18">
    <location>
        <begin position="46"/>
        <end position="64"/>
    </location>
</feature>
<dbReference type="Pfam" id="PF00520">
    <property type="entry name" value="Ion_trans"/>
    <property type="match status" value="2"/>
</dbReference>
<evidence type="ECO:0000256" key="5">
    <source>
        <dbReference type="ARBA" id="ARBA00022673"/>
    </source>
</evidence>
<evidence type="ECO:0000313" key="21">
    <source>
        <dbReference type="Proteomes" id="UP001591681"/>
    </source>
</evidence>
<dbReference type="FunFam" id="1.20.120.350:FF:000013">
    <property type="entry name" value="Voltage-dependent N-type calcium channel subunit alpha"/>
    <property type="match status" value="1"/>
</dbReference>
<evidence type="ECO:0000256" key="12">
    <source>
        <dbReference type="ARBA" id="ARBA00023136"/>
    </source>
</evidence>
<feature type="transmembrane region" description="Helical" evidence="18">
    <location>
        <begin position="400"/>
        <end position="423"/>
    </location>
</feature>
<keyword evidence="14" id="KW-0325">Glycoprotein</keyword>
<accession>A0ABD1KKK4</accession>
<keyword evidence="13" id="KW-1015">Disulfide bond</keyword>
<evidence type="ECO:0000256" key="14">
    <source>
        <dbReference type="ARBA" id="ARBA00023180"/>
    </source>
</evidence>